<dbReference type="GO" id="GO:0003723">
    <property type="term" value="F:RNA binding"/>
    <property type="evidence" value="ECO:0007669"/>
    <property type="project" value="InterPro"/>
</dbReference>
<name>A0A8J6J1E4_9FIRM</name>
<protein>
    <submittedName>
        <fullName evidence="2">ANTAR domain-containing protein</fullName>
    </submittedName>
</protein>
<dbReference type="SUPFAM" id="SSF52172">
    <property type="entry name" value="CheY-like"/>
    <property type="match status" value="1"/>
</dbReference>
<dbReference type="InterPro" id="IPR036388">
    <property type="entry name" value="WH-like_DNA-bd_sf"/>
</dbReference>
<dbReference type="SMART" id="SM01012">
    <property type="entry name" value="ANTAR"/>
    <property type="match status" value="1"/>
</dbReference>
<dbReference type="Proteomes" id="UP000602260">
    <property type="component" value="Unassembled WGS sequence"/>
</dbReference>
<organism evidence="2 3">
    <name type="scientific">Flintibacter faecis</name>
    <dbReference type="NCBI Taxonomy" id="2763047"/>
    <lineage>
        <taxon>Bacteria</taxon>
        <taxon>Bacillati</taxon>
        <taxon>Bacillota</taxon>
        <taxon>Clostridia</taxon>
        <taxon>Eubacteriales</taxon>
        <taxon>Flintibacter</taxon>
    </lineage>
</organism>
<gene>
    <name evidence="2" type="ORF">H8S55_00120</name>
</gene>
<comment type="caution">
    <text evidence="2">The sequence shown here is derived from an EMBL/GenBank/DDBJ whole genome shotgun (WGS) entry which is preliminary data.</text>
</comment>
<evidence type="ECO:0000313" key="3">
    <source>
        <dbReference type="Proteomes" id="UP000602260"/>
    </source>
</evidence>
<dbReference type="EMBL" id="JACOPN010000001">
    <property type="protein sequence ID" value="MBC5715746.1"/>
    <property type="molecule type" value="Genomic_DNA"/>
</dbReference>
<dbReference type="PROSITE" id="PS50921">
    <property type="entry name" value="ANTAR"/>
    <property type="match status" value="1"/>
</dbReference>
<dbReference type="InterPro" id="IPR011006">
    <property type="entry name" value="CheY-like_superfamily"/>
</dbReference>
<feature type="domain" description="ANTAR" evidence="1">
    <location>
        <begin position="113"/>
        <end position="174"/>
    </location>
</feature>
<dbReference type="AlphaFoldDB" id="A0A8J6J1E4"/>
<dbReference type="RefSeq" id="WP_186877301.1">
    <property type="nucleotide sequence ID" value="NZ_JACOPN010000001.1"/>
</dbReference>
<dbReference type="Gene3D" id="1.10.10.10">
    <property type="entry name" value="Winged helix-like DNA-binding domain superfamily/Winged helix DNA-binding domain"/>
    <property type="match status" value="1"/>
</dbReference>
<dbReference type="Pfam" id="PF03861">
    <property type="entry name" value="ANTAR"/>
    <property type="match status" value="1"/>
</dbReference>
<evidence type="ECO:0000259" key="1">
    <source>
        <dbReference type="PROSITE" id="PS50921"/>
    </source>
</evidence>
<proteinExistence type="predicted"/>
<reference evidence="2" key="1">
    <citation type="submission" date="2020-08" db="EMBL/GenBank/DDBJ databases">
        <title>Genome public.</title>
        <authorList>
            <person name="Liu C."/>
            <person name="Sun Q."/>
        </authorList>
    </citation>
    <scope>NUCLEOTIDE SEQUENCE</scope>
    <source>
        <strain evidence="2">BX5</strain>
    </source>
</reference>
<accession>A0A8J6J1E4</accession>
<sequence length="179" mass="20053">METVIVAFENGTMAQRFGELLENTGTAKCLLCRSGDQVRRLMSKQTVYCVVCGPHLSDGPAEWLAEDLPPACSLLLVGPQHMLDACASRDVYTLATPIRREETVSTVKLLLQFGHRMERFTAARRSGSDQAVVDRAKRLLIDRLGMTEDQAHRELQKRSMDTGARLSHTARQVIRELEK</sequence>
<evidence type="ECO:0000313" key="2">
    <source>
        <dbReference type="EMBL" id="MBC5715746.1"/>
    </source>
</evidence>
<keyword evidence="3" id="KW-1185">Reference proteome</keyword>
<dbReference type="InterPro" id="IPR005561">
    <property type="entry name" value="ANTAR"/>
</dbReference>